<evidence type="ECO:0000259" key="3">
    <source>
        <dbReference type="Pfam" id="PF00144"/>
    </source>
</evidence>
<name>A0A2S4ZY16_9SPHI</name>
<dbReference type="Gene3D" id="3.40.710.10">
    <property type="entry name" value="DD-peptidase/beta-lactamase superfamily"/>
    <property type="match status" value="1"/>
</dbReference>
<evidence type="ECO:0000256" key="1">
    <source>
        <dbReference type="ARBA" id="ARBA00004370"/>
    </source>
</evidence>
<protein>
    <submittedName>
        <fullName evidence="4">Serine hydrolase</fullName>
    </submittedName>
</protein>
<dbReference type="PANTHER" id="PTHR46825">
    <property type="entry name" value="D-ALANYL-D-ALANINE-CARBOXYPEPTIDASE/ENDOPEPTIDASE AMPH"/>
    <property type="match status" value="1"/>
</dbReference>
<keyword evidence="4" id="KW-0378">Hydrolase</keyword>
<dbReference type="Proteomes" id="UP000236893">
    <property type="component" value="Unassembled WGS sequence"/>
</dbReference>
<dbReference type="GO" id="GO:0016020">
    <property type="term" value="C:membrane"/>
    <property type="evidence" value="ECO:0007669"/>
    <property type="project" value="UniProtKB-SubCell"/>
</dbReference>
<dbReference type="RefSeq" id="WP_103790134.1">
    <property type="nucleotide sequence ID" value="NZ_PQVF01000012.1"/>
</dbReference>
<reference evidence="4 5" key="1">
    <citation type="submission" date="2018-01" db="EMBL/GenBank/DDBJ databases">
        <authorList>
            <person name="Gaut B.S."/>
            <person name="Morton B.R."/>
            <person name="Clegg M.T."/>
            <person name="Duvall M.R."/>
        </authorList>
    </citation>
    <scope>NUCLEOTIDE SEQUENCE [LARGE SCALE GENOMIC DNA]</scope>
    <source>
        <strain evidence="4 5">HR-AV</strain>
    </source>
</reference>
<comment type="caution">
    <text evidence="4">The sequence shown here is derived from an EMBL/GenBank/DDBJ whole genome shotgun (WGS) entry which is preliminary data.</text>
</comment>
<dbReference type="GO" id="GO:0016787">
    <property type="term" value="F:hydrolase activity"/>
    <property type="evidence" value="ECO:0007669"/>
    <property type="project" value="UniProtKB-KW"/>
</dbReference>
<evidence type="ECO:0000256" key="2">
    <source>
        <dbReference type="ARBA" id="ARBA00023136"/>
    </source>
</evidence>
<accession>A0A2S4ZY16</accession>
<feature type="domain" description="Beta-lactamase-related" evidence="3">
    <location>
        <begin position="60"/>
        <end position="372"/>
    </location>
</feature>
<dbReference type="InterPro" id="IPR012338">
    <property type="entry name" value="Beta-lactam/transpept-like"/>
</dbReference>
<dbReference type="SUPFAM" id="SSF56601">
    <property type="entry name" value="beta-lactamase/transpeptidase-like"/>
    <property type="match status" value="1"/>
</dbReference>
<dbReference type="AlphaFoldDB" id="A0A2S4ZY16"/>
<proteinExistence type="predicted"/>
<dbReference type="PANTHER" id="PTHR46825:SF11">
    <property type="entry name" value="PENICILLIN-BINDING PROTEIN 4"/>
    <property type="match status" value="1"/>
</dbReference>
<keyword evidence="5" id="KW-1185">Reference proteome</keyword>
<dbReference type="Pfam" id="PF00144">
    <property type="entry name" value="Beta-lactamase"/>
    <property type="match status" value="1"/>
</dbReference>
<evidence type="ECO:0000313" key="4">
    <source>
        <dbReference type="EMBL" id="POY35248.1"/>
    </source>
</evidence>
<gene>
    <name evidence="4" type="ORF">C3K47_15810</name>
</gene>
<sequence length="391" mass="44434">MEPFNDKTLIFAKDYFSGADNDLVFSNSSTKMKCLLTILFFAISTHCFGQTTVHFADSIRNYYHIPELSYAVIDSKSTIEIAALGKHSINLPDTATLNDRFHLGSNTKAMTAFIIAKYVESGKMSWATRFFDLFPDWKEKSDSGYATITLQDLLSHKAGIAPLQGEEGDPEIPDFKGTPQERRKLFGQFVLTLAPAKLDDQHSFIYSNAGYTLATLMLEKTSGKSWEELVDQVFNKDLKLAVQFSWPENQQHKDTWGHRFENGTLIPVPSTIDFHLDYTEPAGDLNIQLKNYIKFIQLNLQGLNGQNNYLKAETYQFIHKGVKNYALGWYNIYEGNKEFSTHGGTVGTYYTLVQIDRIKGKAYIIFTNSFNQDTQQGVKVLMRKLKENYGS</sequence>
<dbReference type="OrthoDB" id="1522765at2"/>
<comment type="subcellular location">
    <subcellularLocation>
        <location evidence="1">Membrane</location>
    </subcellularLocation>
</comment>
<organism evidence="4 5">
    <name type="scientific">Solitalea longa</name>
    <dbReference type="NCBI Taxonomy" id="2079460"/>
    <lineage>
        <taxon>Bacteria</taxon>
        <taxon>Pseudomonadati</taxon>
        <taxon>Bacteroidota</taxon>
        <taxon>Sphingobacteriia</taxon>
        <taxon>Sphingobacteriales</taxon>
        <taxon>Sphingobacteriaceae</taxon>
        <taxon>Solitalea</taxon>
    </lineage>
</organism>
<dbReference type="EMBL" id="PQVF01000012">
    <property type="protein sequence ID" value="POY35248.1"/>
    <property type="molecule type" value="Genomic_DNA"/>
</dbReference>
<dbReference type="InterPro" id="IPR001466">
    <property type="entry name" value="Beta-lactam-related"/>
</dbReference>
<dbReference type="InterPro" id="IPR050491">
    <property type="entry name" value="AmpC-like"/>
</dbReference>
<keyword evidence="2" id="KW-0472">Membrane</keyword>
<evidence type="ECO:0000313" key="5">
    <source>
        <dbReference type="Proteomes" id="UP000236893"/>
    </source>
</evidence>